<accession>A0A6M3ZL71</accession>
<dbReference type="SUPFAM" id="SSF53850">
    <property type="entry name" value="Periplasmic binding protein-like II"/>
    <property type="match status" value="1"/>
</dbReference>
<proteinExistence type="predicted"/>
<feature type="signal peptide" evidence="1">
    <location>
        <begin position="1"/>
        <end position="24"/>
    </location>
</feature>
<keyword evidence="1" id="KW-0732">Signal</keyword>
<sequence>MHSKLVRIPITALMLACLAPLALATEQIVWGKYNVPPYMIRSGEFAHQGIFDLTLDIIKKKLPQYQHVELEAPFPRINSEIVKGSHWCYNGMLKTPERENFGYLSLPISIFLPLRIIVRRDRLAQFKSPLSLQALLQNRQLTTSVMRDRSYSPTVDMLLADYRPQENYSEQVEAIGMLLAGRIDYMIELPLLAFEQARAMGQPDALVALPMQEANEVVFNRVMCPKNEWGRQVVEQVNKVLLEERAKPFYRAIVEKWHDPESVAQIRNIYDKVFLKIP</sequence>
<organism evidence="2 3">
    <name type="scientific">Herbaspirillum rubrisubalbicans Os34</name>
    <dbReference type="NCBI Taxonomy" id="1235827"/>
    <lineage>
        <taxon>Bacteria</taxon>
        <taxon>Pseudomonadati</taxon>
        <taxon>Pseudomonadota</taxon>
        <taxon>Betaproteobacteria</taxon>
        <taxon>Burkholderiales</taxon>
        <taxon>Oxalobacteraceae</taxon>
        <taxon>Herbaspirillum</taxon>
    </lineage>
</organism>
<evidence type="ECO:0000256" key="1">
    <source>
        <dbReference type="SAM" id="SignalP"/>
    </source>
</evidence>
<dbReference type="AlphaFoldDB" id="A0A6M3ZL71"/>
<gene>
    <name evidence="2" type="ORF">C798_03795</name>
</gene>
<reference evidence="2 3" key="1">
    <citation type="journal article" date="2012" name="J. Bacteriol.">
        <title>Genome sequence of the pathogenic Herbaspirillum seropedicae strain Os34, isolated from rice roots.</title>
        <authorList>
            <person name="Ye W."/>
            <person name="Ye S."/>
            <person name="Liu J."/>
            <person name="Chang S."/>
            <person name="Chen M."/>
            <person name="Zhu B."/>
            <person name="Guo L."/>
            <person name="An Q."/>
        </authorList>
    </citation>
    <scope>NUCLEOTIDE SEQUENCE [LARGE SCALE GENOMIC DNA]</scope>
    <source>
        <strain evidence="2 3">Os34</strain>
    </source>
</reference>
<protein>
    <submittedName>
        <fullName evidence="2">ABC transporter substrate-binding protein</fullName>
    </submittedName>
</protein>
<dbReference type="Gene3D" id="3.40.190.10">
    <property type="entry name" value="Periplasmic binding protein-like II"/>
    <property type="match status" value="2"/>
</dbReference>
<evidence type="ECO:0000313" key="2">
    <source>
        <dbReference type="EMBL" id="QJP99378.1"/>
    </source>
</evidence>
<dbReference type="RefSeq" id="WP_017454828.1">
    <property type="nucleotide sequence ID" value="NZ_CP008956.1"/>
</dbReference>
<feature type="chain" id="PRO_5026821327" evidence="1">
    <location>
        <begin position="25"/>
        <end position="278"/>
    </location>
</feature>
<dbReference type="Proteomes" id="UP000501648">
    <property type="component" value="Chromosome"/>
</dbReference>
<evidence type="ECO:0000313" key="3">
    <source>
        <dbReference type="Proteomes" id="UP000501648"/>
    </source>
</evidence>
<dbReference type="InterPro" id="IPR011972">
    <property type="entry name" value="CHP02285"/>
</dbReference>
<dbReference type="EMBL" id="CP008956">
    <property type="protein sequence ID" value="QJP99378.1"/>
    <property type="molecule type" value="Genomic_DNA"/>
</dbReference>
<dbReference type="NCBIfam" id="TIGR02285">
    <property type="entry name" value="TIGR02285 family protein"/>
    <property type="match status" value="1"/>
</dbReference>
<name>A0A6M3ZL71_9BURK</name>